<organism evidence="1 2">
    <name type="scientific">Marinimicrobium koreense</name>
    <dbReference type="NCBI Taxonomy" id="306545"/>
    <lineage>
        <taxon>Bacteria</taxon>
        <taxon>Pseudomonadati</taxon>
        <taxon>Pseudomonadota</taxon>
        <taxon>Gammaproteobacteria</taxon>
        <taxon>Cellvibrionales</taxon>
        <taxon>Cellvibrionaceae</taxon>
        <taxon>Marinimicrobium</taxon>
    </lineage>
</organism>
<dbReference type="RefSeq" id="WP_123637666.1">
    <property type="nucleotide sequence ID" value="NZ_RJUK01000001.1"/>
</dbReference>
<reference evidence="1 2" key="1">
    <citation type="submission" date="2018-11" db="EMBL/GenBank/DDBJ databases">
        <title>Genomic Encyclopedia of Type Strains, Phase IV (KMG-IV): sequencing the most valuable type-strain genomes for metagenomic binning, comparative biology and taxonomic classification.</title>
        <authorList>
            <person name="Goeker M."/>
        </authorList>
    </citation>
    <scope>NUCLEOTIDE SEQUENCE [LARGE SCALE GENOMIC DNA]</scope>
    <source>
        <strain evidence="1 2">DSM 16974</strain>
    </source>
</reference>
<dbReference type="OrthoDB" id="6077588at2"/>
<dbReference type="Proteomes" id="UP000273643">
    <property type="component" value="Unassembled WGS sequence"/>
</dbReference>
<evidence type="ECO:0000313" key="2">
    <source>
        <dbReference type="Proteomes" id="UP000273643"/>
    </source>
</evidence>
<evidence type="ECO:0000313" key="1">
    <source>
        <dbReference type="EMBL" id="ROQ20533.1"/>
    </source>
</evidence>
<protein>
    <submittedName>
        <fullName evidence="1">F plasmid transfer operon protein TraF</fullName>
    </submittedName>
</protein>
<keyword evidence="2" id="KW-1185">Reference proteome</keyword>
<accession>A0A3N1NWK9</accession>
<proteinExistence type="predicted"/>
<dbReference type="EMBL" id="RJUK01000001">
    <property type="protein sequence ID" value="ROQ20533.1"/>
    <property type="molecule type" value="Genomic_DNA"/>
</dbReference>
<dbReference type="InterPro" id="IPR032811">
    <property type="entry name" value="Put_conjugal_transfer"/>
</dbReference>
<comment type="caution">
    <text evidence="1">The sequence shown here is derived from an EMBL/GenBank/DDBJ whole genome shotgun (WGS) entry which is preliminary data.</text>
</comment>
<name>A0A3N1NWK9_9GAMM</name>
<dbReference type="AlphaFoldDB" id="A0A3N1NWK9"/>
<dbReference type="Pfam" id="PF13729">
    <property type="entry name" value="TraF_2"/>
    <property type="match status" value="1"/>
</dbReference>
<sequence length="493" mass="55177">MMLNTGQRSGTGRKPPRYAVIWTTVLGLWTSSANAISFLSFDARSLSMAGTGVVTARSHNASLFNPALLINHDPKRLSRLHAHTYVGARLLDRDNFLQTADEFSDRYEGVDLEDVIMSSIALDSPDFESGAELREATARIRNVQRDINHLSDKPLRVSASYGASFGYPAGQWAFGGYHRQFLVMGSMVRVSERDNANIERVTNTVDRFADLLDEVMATEAMVENPDALTLEEVVAQVRRLWDAAQALNEYVDFGALYDDALADQTSGKGVQDYLREPLPTEFYSTIESQGAEVTEQALSVARSFMTDRSDRFHFGVTLKQVHFTTIHFEQPVNEFELDVYSESVHRREHTRFNMDAGLVHDLPGPFQWGLVVRNLVPHEFETALGDRITQRPVARVGLGFRTEPFRVSVDWDLTRNEPLGFDPDKQYLSVGTEWFLWRNTALRAGLRHNVVDDETLPSVGLGFGGRRAHLDIGAAKSTNGDEWGLALQAGLSF</sequence>
<gene>
    <name evidence="1" type="ORF">EDC38_1140</name>
</gene>